<dbReference type="Proteomes" id="UP001600039">
    <property type="component" value="Unassembled WGS sequence"/>
</dbReference>
<gene>
    <name evidence="2" type="ORF">ACFX5D_16020</name>
</gene>
<accession>A0ABW6HQZ0</accession>
<protein>
    <recommendedName>
        <fullName evidence="1">Ig-like domain-containing protein</fullName>
    </recommendedName>
</protein>
<name>A0ABW6HQZ0_9FLAO</name>
<evidence type="ECO:0000313" key="2">
    <source>
        <dbReference type="EMBL" id="MFE3849466.1"/>
    </source>
</evidence>
<dbReference type="InterPro" id="IPR044023">
    <property type="entry name" value="Ig_7"/>
</dbReference>
<organism evidence="2 3">
    <name type="scientific">Flavobacterium fructosi</name>
    <dbReference type="NCBI Taxonomy" id="3230416"/>
    <lineage>
        <taxon>Bacteria</taxon>
        <taxon>Pseudomonadati</taxon>
        <taxon>Bacteroidota</taxon>
        <taxon>Flavobacteriia</taxon>
        <taxon>Flavobacteriales</taxon>
        <taxon>Flavobacteriaceae</taxon>
        <taxon>Flavobacterium</taxon>
    </lineage>
</organism>
<reference evidence="2 3" key="1">
    <citation type="submission" date="2024-06" db="EMBL/GenBank/DDBJ databases">
        <title>Flavobacterium spp. isolated from glacier.</title>
        <authorList>
            <person name="Han D."/>
        </authorList>
    </citation>
    <scope>NUCLEOTIDE SEQUENCE [LARGE SCALE GENOMIC DNA]</scope>
    <source>
        <strain evidence="2 3">LB3P45</strain>
    </source>
</reference>
<dbReference type="EMBL" id="JBHZQA010000022">
    <property type="protein sequence ID" value="MFE3849466.1"/>
    <property type="molecule type" value="Genomic_DNA"/>
</dbReference>
<feature type="non-terminal residue" evidence="2">
    <location>
        <position position="462"/>
    </location>
</feature>
<sequence>MEKITLLTFFEVLSSKINCWLSAKNKISGLGLQIPDLSHSTKVGLMVFTFLVATNSFAQTSPANCKLGCTSNDVQIKKAYLSDQNGNQLSPTTFVCPGNGQATVYLTLELTTNTPRVGVVIYANIKNFTPPSTVGSLVTNITQCFDIALNQPTNKVTFSQSFTWTCGNPIVLTDVFIGWGTGNSNFCTGAGFQCPGTSSKCYQLPSGQYIPIVTPTANSASLRQCSTTPGGTIAVFDLTSLNSTVIGSQTNVTVLWFTDSSLYNQITTNPSATAYPSASATVYAKVTSTISPYPYSSVAVTLTVNQPPNLVISNPAAVCSPSTINLTSEAVTNGSTLPAGTTLSYWTNATATTSLTSPSAVATAGTYYIKASSNTNPTCTDIKPVTVTINAAPAAPISGGDKTQCEQSPIQTLTATATGGTITWYDAATGGNLVGSPTKNTTGSVTYYAQASNGTCSSLTRT</sequence>
<proteinExistence type="predicted"/>
<comment type="caution">
    <text evidence="2">The sequence shown here is derived from an EMBL/GenBank/DDBJ whole genome shotgun (WGS) entry which is preliminary data.</text>
</comment>
<keyword evidence="3" id="KW-1185">Reference proteome</keyword>
<dbReference type="Pfam" id="PF19081">
    <property type="entry name" value="Ig_7"/>
    <property type="match status" value="1"/>
</dbReference>
<evidence type="ECO:0000259" key="1">
    <source>
        <dbReference type="Pfam" id="PF19081"/>
    </source>
</evidence>
<evidence type="ECO:0000313" key="3">
    <source>
        <dbReference type="Proteomes" id="UP001600039"/>
    </source>
</evidence>
<feature type="domain" description="Ig-like" evidence="1">
    <location>
        <begin position="393"/>
        <end position="462"/>
    </location>
</feature>